<evidence type="ECO:0000256" key="1">
    <source>
        <dbReference type="ARBA" id="ARBA00004300"/>
    </source>
</evidence>
<evidence type="ECO:0000256" key="4">
    <source>
        <dbReference type="ARBA" id="ARBA00023212"/>
    </source>
</evidence>
<evidence type="ECO:0000313" key="7">
    <source>
        <dbReference type="Ensembl" id="ENSACIP00000020657.1"/>
    </source>
</evidence>
<dbReference type="InterPro" id="IPR011992">
    <property type="entry name" value="EF-hand-dom_pair"/>
</dbReference>
<protein>
    <submittedName>
        <fullName evidence="7">Ninein-like</fullName>
    </submittedName>
</protein>
<feature type="domain" description="EF-hand" evidence="6">
    <location>
        <begin position="8"/>
        <end position="43"/>
    </location>
</feature>
<sequence length="373" mass="41214">MEEAEHSRYVSQLKVEFDSCDTTATGFLDREELTALCRKLQLEAHLPLLHTHTLLGFVNFEEFKEGFVAVLSRSLDFSTSEDDSSYLEPAVPEQVKPKFVKGSKRYGRRSKPDAALTCDSEESPPSRAEASDSSPSGVRKAKLRRATSLESVEQTQEENLKLGFTCLFAGHQQGEEPGGHVLTVVCDHLGPQHLHSEVRLHARRLLSPLRHVICDNISICIDLCGCKQEVDVLLRRLDPDLDGRVSISEFKKVLCGSTPITCSTPVRSPPAVSEERSARCTSPSLLTAAAGQRVLSRLDDGSGCTSPERVMALWTEEGIRNSRDILQTLDFPLEERLSLADLTLALDNELLVSGNGIHQAALISYKNEIQHLQ</sequence>
<accession>A0A3Q0SCL9</accession>
<reference evidence="7" key="1">
    <citation type="submission" date="2025-08" db="UniProtKB">
        <authorList>
            <consortium name="Ensembl"/>
        </authorList>
    </citation>
    <scope>IDENTIFICATION</scope>
</reference>
<dbReference type="GeneTree" id="ENSGT00660000095541"/>
<dbReference type="Ensembl" id="ENSACIT00000021195.1">
    <property type="protein sequence ID" value="ENSACIP00000020657.1"/>
    <property type="gene ID" value="ENSACIG00000015953.1"/>
</dbReference>
<dbReference type="Gene3D" id="1.10.238.10">
    <property type="entry name" value="EF-hand"/>
    <property type="match status" value="1"/>
</dbReference>
<evidence type="ECO:0000256" key="3">
    <source>
        <dbReference type="ARBA" id="ARBA00022553"/>
    </source>
</evidence>
<dbReference type="Proteomes" id="UP000261340">
    <property type="component" value="Unplaced"/>
</dbReference>
<evidence type="ECO:0000259" key="6">
    <source>
        <dbReference type="PROSITE" id="PS50222"/>
    </source>
</evidence>
<dbReference type="AlphaFoldDB" id="A0A3Q0SCL9"/>
<dbReference type="PANTHER" id="PTHR18905:SF12">
    <property type="entry name" value="NINEIN-LIKE PROTEIN"/>
    <property type="match status" value="1"/>
</dbReference>
<evidence type="ECO:0000256" key="2">
    <source>
        <dbReference type="ARBA" id="ARBA00022490"/>
    </source>
</evidence>
<proteinExistence type="predicted"/>
<keyword evidence="3" id="KW-0597">Phosphoprotein</keyword>
<dbReference type="SUPFAM" id="SSF47473">
    <property type="entry name" value="EF-hand"/>
    <property type="match status" value="1"/>
</dbReference>
<keyword evidence="2" id="KW-0963">Cytoplasm</keyword>
<dbReference type="InterPro" id="IPR002048">
    <property type="entry name" value="EF_hand_dom"/>
</dbReference>
<keyword evidence="4" id="KW-0206">Cytoskeleton</keyword>
<comment type="subcellular location">
    <subcellularLocation>
        <location evidence="1">Cytoplasm</location>
        <location evidence="1">Cytoskeleton</location>
        <location evidence="1">Microtubule organizing center</location>
        <location evidence="1">Centrosome</location>
    </subcellularLocation>
</comment>
<feature type="region of interest" description="Disordered" evidence="5">
    <location>
        <begin position="98"/>
        <end position="154"/>
    </location>
</feature>
<name>A0A3Q0SCL9_AMPCI</name>
<organism evidence="7 8">
    <name type="scientific">Amphilophus citrinellus</name>
    <name type="common">Midas cichlid</name>
    <name type="synonym">Cichlasoma citrinellum</name>
    <dbReference type="NCBI Taxonomy" id="61819"/>
    <lineage>
        <taxon>Eukaryota</taxon>
        <taxon>Metazoa</taxon>
        <taxon>Chordata</taxon>
        <taxon>Craniata</taxon>
        <taxon>Vertebrata</taxon>
        <taxon>Euteleostomi</taxon>
        <taxon>Actinopterygii</taxon>
        <taxon>Neopterygii</taxon>
        <taxon>Teleostei</taxon>
        <taxon>Neoteleostei</taxon>
        <taxon>Acanthomorphata</taxon>
        <taxon>Ovalentaria</taxon>
        <taxon>Cichlomorphae</taxon>
        <taxon>Cichliformes</taxon>
        <taxon>Cichlidae</taxon>
        <taxon>New World cichlids</taxon>
        <taxon>Cichlasomatinae</taxon>
        <taxon>Heroini</taxon>
        <taxon>Amphilophus</taxon>
    </lineage>
</organism>
<feature type="compositionally biased region" description="Low complexity" evidence="5">
    <location>
        <begin position="123"/>
        <end position="136"/>
    </location>
</feature>
<feature type="domain" description="EF-hand" evidence="6">
    <location>
        <begin position="225"/>
        <end position="260"/>
    </location>
</feature>
<dbReference type="GO" id="GO:0005813">
    <property type="term" value="C:centrosome"/>
    <property type="evidence" value="ECO:0007669"/>
    <property type="project" value="UniProtKB-SubCell"/>
</dbReference>
<keyword evidence="8" id="KW-1185">Reference proteome</keyword>
<dbReference type="GO" id="GO:0005509">
    <property type="term" value="F:calcium ion binding"/>
    <property type="evidence" value="ECO:0007669"/>
    <property type="project" value="InterPro"/>
</dbReference>
<dbReference type="GO" id="GO:0034454">
    <property type="term" value="P:microtubule anchoring at centrosome"/>
    <property type="evidence" value="ECO:0007669"/>
    <property type="project" value="TreeGrafter"/>
</dbReference>
<dbReference type="PROSITE" id="PS50222">
    <property type="entry name" value="EF_HAND_2"/>
    <property type="match status" value="2"/>
</dbReference>
<evidence type="ECO:0000256" key="5">
    <source>
        <dbReference type="SAM" id="MobiDB-lite"/>
    </source>
</evidence>
<feature type="compositionally biased region" description="Basic residues" evidence="5">
    <location>
        <begin position="98"/>
        <end position="109"/>
    </location>
</feature>
<evidence type="ECO:0000313" key="8">
    <source>
        <dbReference type="Proteomes" id="UP000261340"/>
    </source>
</evidence>
<reference evidence="7" key="2">
    <citation type="submission" date="2025-09" db="UniProtKB">
        <authorList>
            <consortium name="Ensembl"/>
        </authorList>
    </citation>
    <scope>IDENTIFICATION</scope>
</reference>
<dbReference type="PANTHER" id="PTHR18905">
    <property type="entry name" value="NINEIN"/>
    <property type="match status" value="1"/>
</dbReference>